<dbReference type="RefSeq" id="WP_151860084.1">
    <property type="nucleotide sequence ID" value="NZ_WBZC01000010.1"/>
</dbReference>
<dbReference type="Gene3D" id="2.40.30.10">
    <property type="entry name" value="Translation factors"/>
    <property type="match status" value="1"/>
</dbReference>
<dbReference type="PROSITE" id="PS51722">
    <property type="entry name" value="G_TR_2"/>
    <property type="match status" value="1"/>
</dbReference>
<dbReference type="CDD" id="cd04171">
    <property type="entry name" value="SelB"/>
    <property type="match status" value="1"/>
</dbReference>
<dbReference type="PANTHER" id="PTHR43721:SF22">
    <property type="entry name" value="ELONGATION FACTOR TU, MITOCHONDRIAL"/>
    <property type="match status" value="1"/>
</dbReference>
<dbReference type="GO" id="GO:0003746">
    <property type="term" value="F:translation elongation factor activity"/>
    <property type="evidence" value="ECO:0007669"/>
    <property type="project" value="UniProtKB-KW"/>
</dbReference>
<dbReference type="InterPro" id="IPR027417">
    <property type="entry name" value="P-loop_NTPase"/>
</dbReference>
<dbReference type="InterPro" id="IPR015191">
    <property type="entry name" value="SelB_WHD4"/>
</dbReference>
<proteinExistence type="predicted"/>
<evidence type="ECO:0000313" key="10">
    <source>
        <dbReference type="EMBL" id="KAB3537252.1"/>
    </source>
</evidence>
<evidence type="ECO:0000256" key="4">
    <source>
        <dbReference type="ARBA" id="ARBA00022741"/>
    </source>
</evidence>
<dbReference type="Pfam" id="PF03144">
    <property type="entry name" value="GTP_EFTU_D2"/>
    <property type="match status" value="1"/>
</dbReference>
<keyword evidence="4" id="KW-0547">Nucleotide-binding</keyword>
<dbReference type="InterPro" id="IPR004161">
    <property type="entry name" value="EFTu-like_2"/>
</dbReference>
<gene>
    <name evidence="10" type="primary">selB</name>
    <name evidence="10" type="ORF">F8154_02865</name>
</gene>
<protein>
    <recommendedName>
        <fullName evidence="2">Selenocysteine-specific elongation factor</fullName>
    </recommendedName>
    <alternativeName>
        <fullName evidence="8">SelB translation factor</fullName>
    </alternativeName>
</protein>
<sequence length="631" mass="71360">MKNIIIGTAGHIDHGKTTLIRAITGRETDRLKEEKKRGISIDLGFTYFDLPSGKRAGIIDVPGHEKFIRNMLAGVGGMDIVMLVVAADEGVMPQTQEHLDIINLLNIKNGVIVITKAGLVDNDWLNLIQEDIREKVKGTFLEGAEMLVVDSVEGKGIDSLVNTIDNLADLAESRDIHSPVRMPIDRVFTITGFGTVITGTLMEGTIKLEDTLEILPDKIRVRVRSLQVHGKAVEAAYGGQRVAINVANVKKEEIERGQILSQLDSMETTLMIDGRLTVLKSYTRKLENRDRIRLYHGSTEVLARIVLLDKEELLPGESGLVQLRLEEITAVKKGDLNIIRFYSPMETVGGLTVIDPNPKKHKRFDENVIRELKLKETGTPEEILEKQIERYSSEFPDISFMAKTTSHQANYIDELVIKLIKKNAIIKLDCNSIIHKSFYETIKNNTISLLREYHNNNPLRHGMLKEELKSKLLPKIKNKAFDSIIAALSKDMLIKVIGKYVAIIDFEVVLNDNQRKIKEKLEDMYLNNMFATPKIEEVYDSVGFNRNDIDQVMEAMVGKELIKLNQEIILHINAIDEAKTKLKDLINEKGSVSLADFRDLLGTSRKYAVALLEYFDNHKVTKRINDERILY</sequence>
<dbReference type="InterPro" id="IPR009000">
    <property type="entry name" value="Transl_B-barrel_sf"/>
</dbReference>
<dbReference type="AlphaFoldDB" id="A0A6I0FA14"/>
<dbReference type="SUPFAM" id="SSF50447">
    <property type="entry name" value="Translation proteins"/>
    <property type="match status" value="1"/>
</dbReference>
<dbReference type="GO" id="GO:0001514">
    <property type="term" value="P:selenocysteine incorporation"/>
    <property type="evidence" value="ECO:0007669"/>
    <property type="project" value="InterPro"/>
</dbReference>
<comment type="caution">
    <text evidence="10">The sequence shown here is derived from an EMBL/GenBank/DDBJ whole genome shotgun (WGS) entry which is preliminary data.</text>
</comment>
<dbReference type="NCBIfam" id="TIGR00475">
    <property type="entry name" value="selB"/>
    <property type="match status" value="1"/>
</dbReference>
<dbReference type="CDD" id="cd15491">
    <property type="entry name" value="selB_III"/>
    <property type="match status" value="1"/>
</dbReference>
<dbReference type="Pfam" id="PF09107">
    <property type="entry name" value="WHD_3rd_SelB"/>
    <property type="match status" value="1"/>
</dbReference>
<keyword evidence="3" id="KW-0963">Cytoplasm</keyword>
<dbReference type="InterPro" id="IPR005225">
    <property type="entry name" value="Small_GTP-bd"/>
</dbReference>
<dbReference type="SUPFAM" id="SSF46785">
    <property type="entry name" value="Winged helix' DNA-binding domain"/>
    <property type="match status" value="2"/>
</dbReference>
<keyword evidence="11" id="KW-1185">Reference proteome</keyword>
<accession>A0A6I0FA14</accession>
<evidence type="ECO:0000256" key="3">
    <source>
        <dbReference type="ARBA" id="ARBA00022490"/>
    </source>
</evidence>
<dbReference type="InterPro" id="IPR009001">
    <property type="entry name" value="Transl_elong_EF1A/Init_IF2_C"/>
</dbReference>
<dbReference type="EMBL" id="WBZC01000010">
    <property type="protein sequence ID" value="KAB3537252.1"/>
    <property type="molecule type" value="Genomic_DNA"/>
</dbReference>
<evidence type="ECO:0000259" key="9">
    <source>
        <dbReference type="PROSITE" id="PS51722"/>
    </source>
</evidence>
<dbReference type="InterPro" id="IPR036390">
    <property type="entry name" value="WH_DNA-bd_sf"/>
</dbReference>
<evidence type="ECO:0000256" key="1">
    <source>
        <dbReference type="ARBA" id="ARBA00004496"/>
    </source>
</evidence>
<dbReference type="Gene3D" id="1.10.10.2770">
    <property type="match status" value="1"/>
</dbReference>
<dbReference type="GO" id="GO:0005829">
    <property type="term" value="C:cytosol"/>
    <property type="evidence" value="ECO:0007669"/>
    <property type="project" value="TreeGrafter"/>
</dbReference>
<dbReference type="InterPro" id="IPR031157">
    <property type="entry name" value="G_TR_CS"/>
</dbReference>
<reference evidence="10 11" key="1">
    <citation type="submission" date="2019-10" db="EMBL/GenBank/DDBJ databases">
        <title>Alkaliphilus serpentinus sp. nov. and Alkaliphilus pronyensis sp. nov., two novel anaerobic alkaliphilic species isolated from the serpentinized-hosted hydrothermal field of the Prony Bay (New Caledonia).</title>
        <authorList>
            <person name="Postec A."/>
        </authorList>
    </citation>
    <scope>NUCLEOTIDE SEQUENCE [LARGE SCALE GENOMIC DNA]</scope>
    <source>
        <strain evidence="10 11">LacV</strain>
    </source>
</reference>
<dbReference type="FunFam" id="3.40.50.300:FF:001064">
    <property type="entry name" value="Selenocysteine-specific translation elongation factor"/>
    <property type="match status" value="1"/>
</dbReference>
<dbReference type="Pfam" id="PF09106">
    <property type="entry name" value="WHD_2nd_SelB"/>
    <property type="match status" value="1"/>
</dbReference>
<dbReference type="InterPro" id="IPR036388">
    <property type="entry name" value="WH-like_DNA-bd_sf"/>
</dbReference>
<dbReference type="PROSITE" id="PS00301">
    <property type="entry name" value="G_TR_1"/>
    <property type="match status" value="1"/>
</dbReference>
<dbReference type="SUPFAM" id="SSF52540">
    <property type="entry name" value="P-loop containing nucleoside triphosphate hydrolases"/>
    <property type="match status" value="1"/>
</dbReference>
<evidence type="ECO:0000256" key="6">
    <source>
        <dbReference type="ARBA" id="ARBA00023134"/>
    </source>
</evidence>
<dbReference type="InterPro" id="IPR015190">
    <property type="entry name" value="Elong_fac_SelB-wing-hlx_typ-2"/>
</dbReference>
<dbReference type="Gene3D" id="1.10.10.10">
    <property type="entry name" value="Winged helix-like DNA-binding domain superfamily/Winged helix DNA-binding domain"/>
    <property type="match status" value="1"/>
</dbReference>
<comment type="subcellular location">
    <subcellularLocation>
        <location evidence="1">Cytoplasm</location>
    </subcellularLocation>
</comment>
<comment type="function">
    <text evidence="7">Translation factor necessary for the incorporation of selenocysteine into proteins. It probably replaces EF-Tu for the insertion of selenocysteine directed by the UGA codon. SelB binds GTP and GDP.</text>
</comment>
<evidence type="ECO:0000256" key="8">
    <source>
        <dbReference type="ARBA" id="ARBA00031615"/>
    </source>
</evidence>
<feature type="domain" description="Tr-type G" evidence="9">
    <location>
        <begin position="1"/>
        <end position="174"/>
    </location>
</feature>
<dbReference type="NCBIfam" id="TIGR00231">
    <property type="entry name" value="small_GTP"/>
    <property type="match status" value="1"/>
</dbReference>
<dbReference type="Gene3D" id="3.40.50.300">
    <property type="entry name" value="P-loop containing nucleotide triphosphate hydrolases"/>
    <property type="match status" value="1"/>
</dbReference>
<dbReference type="InterPro" id="IPR000795">
    <property type="entry name" value="T_Tr_GTP-bd_dom"/>
</dbReference>
<keyword evidence="5" id="KW-0648">Protein biosynthesis</keyword>
<dbReference type="GO" id="GO:0005525">
    <property type="term" value="F:GTP binding"/>
    <property type="evidence" value="ECO:0007669"/>
    <property type="project" value="UniProtKB-KW"/>
</dbReference>
<evidence type="ECO:0000256" key="5">
    <source>
        <dbReference type="ARBA" id="ARBA00022917"/>
    </source>
</evidence>
<dbReference type="PANTHER" id="PTHR43721">
    <property type="entry name" value="ELONGATION FACTOR TU-RELATED"/>
    <property type="match status" value="1"/>
</dbReference>
<dbReference type="OrthoDB" id="9804504at2"/>
<dbReference type="CDD" id="cd03696">
    <property type="entry name" value="SelB_II"/>
    <property type="match status" value="1"/>
</dbReference>
<dbReference type="PRINTS" id="PR00315">
    <property type="entry name" value="ELONGATNFCT"/>
</dbReference>
<dbReference type="InterPro" id="IPR004535">
    <property type="entry name" value="Transl_elong_SelB"/>
</dbReference>
<dbReference type="InterPro" id="IPR057335">
    <property type="entry name" value="Beta-barrel_SelB"/>
</dbReference>
<name>A0A6I0FA14_9FIRM</name>
<dbReference type="Proteomes" id="UP000432715">
    <property type="component" value="Unassembled WGS sequence"/>
</dbReference>
<dbReference type="GO" id="GO:0003723">
    <property type="term" value="F:RNA binding"/>
    <property type="evidence" value="ECO:0007669"/>
    <property type="project" value="InterPro"/>
</dbReference>
<dbReference type="SUPFAM" id="SSF50465">
    <property type="entry name" value="EF-Tu/eEF-1alpha/eIF2-gamma C-terminal domain"/>
    <property type="match status" value="1"/>
</dbReference>
<dbReference type="InterPro" id="IPR050055">
    <property type="entry name" value="EF-Tu_GTPase"/>
</dbReference>
<evidence type="ECO:0000256" key="7">
    <source>
        <dbReference type="ARBA" id="ARBA00025526"/>
    </source>
</evidence>
<organism evidence="10 11">
    <name type="scientific">Alkaliphilus pronyensis</name>
    <dbReference type="NCBI Taxonomy" id="1482732"/>
    <lineage>
        <taxon>Bacteria</taxon>
        <taxon>Bacillati</taxon>
        <taxon>Bacillota</taxon>
        <taxon>Clostridia</taxon>
        <taxon>Peptostreptococcales</taxon>
        <taxon>Natronincolaceae</taxon>
        <taxon>Alkaliphilus</taxon>
    </lineage>
</organism>
<keyword evidence="10" id="KW-0251">Elongation factor</keyword>
<evidence type="ECO:0000256" key="2">
    <source>
        <dbReference type="ARBA" id="ARBA00015953"/>
    </source>
</evidence>
<evidence type="ECO:0000313" key="11">
    <source>
        <dbReference type="Proteomes" id="UP000432715"/>
    </source>
</evidence>
<dbReference type="GO" id="GO:0003924">
    <property type="term" value="F:GTPase activity"/>
    <property type="evidence" value="ECO:0007669"/>
    <property type="project" value="InterPro"/>
</dbReference>
<dbReference type="Pfam" id="PF00009">
    <property type="entry name" value="GTP_EFTU"/>
    <property type="match status" value="1"/>
</dbReference>
<keyword evidence="6" id="KW-0342">GTP-binding</keyword>
<dbReference type="Pfam" id="PF25461">
    <property type="entry name" value="Beta-barrel_SelB"/>
    <property type="match status" value="1"/>
</dbReference>